<organism evidence="2 3">
    <name type="scientific">Aliivibrio sifiae</name>
    <dbReference type="NCBI Taxonomy" id="566293"/>
    <lineage>
        <taxon>Bacteria</taxon>
        <taxon>Pseudomonadati</taxon>
        <taxon>Pseudomonadota</taxon>
        <taxon>Gammaproteobacteria</taxon>
        <taxon>Vibrionales</taxon>
        <taxon>Vibrionaceae</taxon>
        <taxon>Aliivibrio</taxon>
    </lineage>
</organism>
<accession>A0A2S7X9W8</accession>
<reference evidence="1" key="4">
    <citation type="submission" date="2023-01" db="EMBL/GenBank/DDBJ databases">
        <title>Draft genome sequence of Aliivibrio sifiae strain NBRC 105001.</title>
        <authorList>
            <person name="Sun Q."/>
            <person name="Mori K."/>
        </authorList>
    </citation>
    <scope>NUCLEOTIDE SEQUENCE</scope>
    <source>
        <strain evidence="1">NBRC 105001</strain>
    </source>
</reference>
<dbReference type="EMBL" id="MSCP01000002">
    <property type="protein sequence ID" value="PQJ87936.1"/>
    <property type="molecule type" value="Genomic_DNA"/>
</dbReference>
<evidence type="ECO:0000313" key="1">
    <source>
        <dbReference type="EMBL" id="GLR73580.1"/>
    </source>
</evidence>
<dbReference type="SUPFAM" id="SSF46894">
    <property type="entry name" value="C-terminal effector domain of the bipartite response regulators"/>
    <property type="match status" value="1"/>
</dbReference>
<name>A0A2S7X9W8_9GAMM</name>
<keyword evidence="4" id="KW-1185">Reference proteome</keyword>
<dbReference type="Proteomes" id="UP001156660">
    <property type="component" value="Unassembled WGS sequence"/>
</dbReference>
<evidence type="ECO:0000313" key="2">
    <source>
        <dbReference type="EMBL" id="PQJ87936.1"/>
    </source>
</evidence>
<dbReference type="InterPro" id="IPR036388">
    <property type="entry name" value="WH-like_DNA-bd_sf"/>
</dbReference>
<comment type="caution">
    <text evidence="2">The sequence shown here is derived from an EMBL/GenBank/DDBJ whole genome shotgun (WGS) entry which is preliminary data.</text>
</comment>
<reference evidence="4" key="3">
    <citation type="journal article" date="2019" name="Int. J. Syst. Evol. Microbiol.">
        <title>The Global Catalogue of Microorganisms (GCM) 10K type strain sequencing project: providing services to taxonomists for standard genome sequencing and annotation.</title>
        <authorList>
            <consortium name="The Broad Institute Genomics Platform"/>
            <consortium name="The Broad Institute Genome Sequencing Center for Infectious Disease"/>
            <person name="Wu L."/>
            <person name="Ma J."/>
        </authorList>
    </citation>
    <scope>NUCLEOTIDE SEQUENCE [LARGE SCALE GENOMIC DNA]</scope>
    <source>
        <strain evidence="4">NBRC 105001</strain>
    </source>
</reference>
<dbReference type="Proteomes" id="UP000239273">
    <property type="component" value="Unassembled WGS sequence"/>
</dbReference>
<dbReference type="AlphaFoldDB" id="A0A2S7X9W8"/>
<dbReference type="GO" id="GO:0006355">
    <property type="term" value="P:regulation of DNA-templated transcription"/>
    <property type="evidence" value="ECO:0007669"/>
    <property type="project" value="InterPro"/>
</dbReference>
<dbReference type="GO" id="GO:0003677">
    <property type="term" value="F:DNA binding"/>
    <property type="evidence" value="ECO:0007669"/>
    <property type="project" value="InterPro"/>
</dbReference>
<dbReference type="RefSeq" id="WP_105064222.1">
    <property type="nucleotide sequence ID" value="NZ_BSOU01000001.1"/>
</dbReference>
<evidence type="ECO:0000313" key="4">
    <source>
        <dbReference type="Proteomes" id="UP001156660"/>
    </source>
</evidence>
<dbReference type="Gene3D" id="1.10.10.10">
    <property type="entry name" value="Winged helix-like DNA-binding domain superfamily/Winged helix DNA-binding domain"/>
    <property type="match status" value="1"/>
</dbReference>
<reference evidence="1" key="1">
    <citation type="journal article" date="2014" name="Int. J. Syst. Evol. Microbiol.">
        <title>Complete genome of a new Firmicutes species belonging to the dominant human colonic microbiota ('Ruminococcus bicirculans') reveals two chromosomes and a selective capacity to utilize plant glucans.</title>
        <authorList>
            <consortium name="NISC Comparative Sequencing Program"/>
            <person name="Wegmann U."/>
            <person name="Louis P."/>
            <person name="Goesmann A."/>
            <person name="Henrissat B."/>
            <person name="Duncan S.H."/>
            <person name="Flint H.J."/>
        </authorList>
    </citation>
    <scope>NUCLEOTIDE SEQUENCE</scope>
    <source>
        <strain evidence="1">NBRC 105001</strain>
    </source>
</reference>
<protein>
    <recommendedName>
        <fullName evidence="5">OmpR/PhoB-type domain-containing protein</fullName>
    </recommendedName>
</protein>
<dbReference type="OrthoDB" id="5693682at2"/>
<evidence type="ECO:0008006" key="5">
    <source>
        <dbReference type="Google" id="ProtNLM"/>
    </source>
</evidence>
<dbReference type="InterPro" id="IPR016032">
    <property type="entry name" value="Sig_transdc_resp-reg_C-effctor"/>
</dbReference>
<sequence>MNNSLTCEQCDPNIVFHQIKINQPMNKSIDRFVSLIANKPIGYIHHYDDICKAVWPTSVVSPNSLLLLIHNTRKILPEGVKIYNVRGKGYFISKH</sequence>
<gene>
    <name evidence="2" type="ORF">BTO23_17810</name>
    <name evidence="1" type="ORF">GCM10007855_04530</name>
</gene>
<proteinExistence type="predicted"/>
<evidence type="ECO:0000313" key="3">
    <source>
        <dbReference type="Proteomes" id="UP000239273"/>
    </source>
</evidence>
<reference evidence="2 3" key="2">
    <citation type="submission" date="2016-12" db="EMBL/GenBank/DDBJ databases">
        <title>Diversity of luminous bacteria.</title>
        <authorList>
            <person name="Yoshizawa S."/>
            <person name="Kogure K."/>
        </authorList>
    </citation>
    <scope>NUCLEOTIDE SEQUENCE [LARGE SCALE GENOMIC DNA]</scope>
    <source>
        <strain evidence="2 3">NBRC 105001</strain>
    </source>
</reference>
<dbReference type="EMBL" id="BSOU01000001">
    <property type="protein sequence ID" value="GLR73580.1"/>
    <property type="molecule type" value="Genomic_DNA"/>
</dbReference>